<keyword evidence="2" id="KW-0732">Signal</keyword>
<feature type="compositionally biased region" description="Basic and acidic residues" evidence="1">
    <location>
        <begin position="489"/>
        <end position="500"/>
    </location>
</feature>
<dbReference type="PANTHER" id="PTHR47791">
    <property type="entry name" value="MEIOTICALLY UP-REGULATED GENE 191 PROTEIN"/>
    <property type="match status" value="1"/>
</dbReference>
<dbReference type="Proteomes" id="UP000664169">
    <property type="component" value="Unassembled WGS sequence"/>
</dbReference>
<dbReference type="PANTHER" id="PTHR47791:SF2">
    <property type="entry name" value="ENDO MANNANASE, GH76 FAMILY (EUROFUNG)"/>
    <property type="match status" value="1"/>
</dbReference>
<evidence type="ECO:0000256" key="1">
    <source>
        <dbReference type="SAM" id="MobiDB-lite"/>
    </source>
</evidence>
<evidence type="ECO:0000256" key="2">
    <source>
        <dbReference type="SAM" id="SignalP"/>
    </source>
</evidence>
<evidence type="ECO:0000313" key="3">
    <source>
        <dbReference type="EMBL" id="CAF9919906.1"/>
    </source>
</evidence>
<dbReference type="GO" id="GO:0005975">
    <property type="term" value="P:carbohydrate metabolic process"/>
    <property type="evidence" value="ECO:0007669"/>
    <property type="project" value="InterPro"/>
</dbReference>
<protein>
    <recommendedName>
        <fullName evidence="5">Glycoside hydrolase family 76 protein</fullName>
    </recommendedName>
</protein>
<dbReference type="InterPro" id="IPR053169">
    <property type="entry name" value="MUG_Protein"/>
</dbReference>
<evidence type="ECO:0008006" key="5">
    <source>
        <dbReference type="Google" id="ProtNLM"/>
    </source>
</evidence>
<sequence>MKLSLIAGATLFSLGLASGASQLPLAQYVSTLEASAMADLLQALETMQSQFFEIWQGTWPDAIDWTRAVMSTHIAAGMTSFTKSKQPDFSLEHENLVNGYFSQMTTYYFGQDAIGLRLQAYDDILWVVLGWLESIQFLNHHSDIHFAPQGNSTWYGKSFSPAFAHRARVFWELAVDGWDEVLCGGGMVWSPWLGPYKNAITNELFIAASVNMYLYFPGDDNDFPFSNTDDVPGKKHDEKFLDAAVKGINWLHKSNMTNDQGLYFDGFHIKGWRKDDNGTGKCDVPDLMVYTYNQGVILSGYRGLWSATGDLSYLTTGHELIRNVIAATGWFTGHSSEHEWAGLGRDGVLEDACDSGGYCSQDGQTFKGIFFHHLTVFCQPLPVGAQQAPFHGADRATAGLHRASCLEYAPWVQRNAEAAIGTRDEKGVFGMWWTVGLEEHDGTHKMSPAPVMGTDYRNRGLPVDSVWARSKGDMNNRFAAGHSNSITHDPNERGRGRTVESHSGGVAVLRAHYEFSKL</sequence>
<dbReference type="SUPFAM" id="SSF48208">
    <property type="entry name" value="Six-hairpin glycosidases"/>
    <property type="match status" value="1"/>
</dbReference>
<evidence type="ECO:0000313" key="4">
    <source>
        <dbReference type="Proteomes" id="UP000664169"/>
    </source>
</evidence>
<feature type="signal peptide" evidence="2">
    <location>
        <begin position="1"/>
        <end position="19"/>
    </location>
</feature>
<proteinExistence type="predicted"/>
<feature type="chain" id="PRO_5034285885" description="Glycoside hydrolase family 76 protein" evidence="2">
    <location>
        <begin position="20"/>
        <end position="518"/>
    </location>
</feature>
<dbReference type="InterPro" id="IPR008928">
    <property type="entry name" value="6-hairpin_glycosidase_sf"/>
</dbReference>
<feature type="region of interest" description="Disordered" evidence="1">
    <location>
        <begin position="477"/>
        <end position="503"/>
    </location>
</feature>
<comment type="caution">
    <text evidence="3">The sequence shown here is derived from an EMBL/GenBank/DDBJ whole genome shotgun (WGS) entry which is preliminary data.</text>
</comment>
<dbReference type="InterPro" id="IPR005198">
    <property type="entry name" value="Glyco_hydro_76"/>
</dbReference>
<gene>
    <name evidence="3" type="ORF">GOMPHAMPRED_001921</name>
</gene>
<dbReference type="EMBL" id="CAJPDQ010000015">
    <property type="protein sequence ID" value="CAF9919906.1"/>
    <property type="molecule type" value="Genomic_DNA"/>
</dbReference>
<dbReference type="AlphaFoldDB" id="A0A8H3F848"/>
<organism evidence="3 4">
    <name type="scientific">Gomphillus americanus</name>
    <dbReference type="NCBI Taxonomy" id="1940652"/>
    <lineage>
        <taxon>Eukaryota</taxon>
        <taxon>Fungi</taxon>
        <taxon>Dikarya</taxon>
        <taxon>Ascomycota</taxon>
        <taxon>Pezizomycotina</taxon>
        <taxon>Lecanoromycetes</taxon>
        <taxon>OSLEUM clade</taxon>
        <taxon>Ostropomycetidae</taxon>
        <taxon>Ostropales</taxon>
        <taxon>Graphidaceae</taxon>
        <taxon>Gomphilloideae</taxon>
        <taxon>Gomphillus</taxon>
    </lineage>
</organism>
<dbReference type="OrthoDB" id="4104179at2759"/>
<name>A0A8H3F848_9LECA</name>
<dbReference type="Pfam" id="PF03663">
    <property type="entry name" value="Glyco_hydro_76"/>
    <property type="match status" value="1"/>
</dbReference>
<dbReference type="Gene3D" id="1.50.10.20">
    <property type="match status" value="1"/>
</dbReference>
<reference evidence="3" key="1">
    <citation type="submission" date="2021-03" db="EMBL/GenBank/DDBJ databases">
        <authorList>
            <person name="Tagirdzhanova G."/>
        </authorList>
    </citation>
    <scope>NUCLEOTIDE SEQUENCE</scope>
</reference>
<accession>A0A8H3F848</accession>
<keyword evidence="4" id="KW-1185">Reference proteome</keyword>